<dbReference type="Gene3D" id="1.20.1250.20">
    <property type="entry name" value="MFS general substrate transporter like domains"/>
    <property type="match status" value="2"/>
</dbReference>
<dbReference type="InterPro" id="IPR036259">
    <property type="entry name" value="MFS_trans_sf"/>
</dbReference>
<feature type="transmembrane region" description="Helical" evidence="2">
    <location>
        <begin position="133"/>
        <end position="155"/>
    </location>
</feature>
<feature type="transmembrane region" description="Helical" evidence="2">
    <location>
        <begin position="239"/>
        <end position="258"/>
    </location>
</feature>
<dbReference type="EMBL" id="JBHTON010000004">
    <property type="protein sequence ID" value="MFD1484050.1"/>
    <property type="molecule type" value="Genomic_DNA"/>
</dbReference>
<dbReference type="InterPro" id="IPR011701">
    <property type="entry name" value="MFS"/>
</dbReference>
<feature type="transmembrane region" description="Helical" evidence="2">
    <location>
        <begin position="99"/>
        <end position="121"/>
    </location>
</feature>
<protein>
    <submittedName>
        <fullName evidence="3">MFS transporter</fullName>
    </submittedName>
</protein>
<dbReference type="Pfam" id="PF07690">
    <property type="entry name" value="MFS_1"/>
    <property type="match status" value="1"/>
</dbReference>
<evidence type="ECO:0000313" key="3">
    <source>
        <dbReference type="EMBL" id="MFD1484050.1"/>
    </source>
</evidence>
<sequence length="390" mass="39762">MAQKKLTWLVTLGVFLIGANLRLPITMMPPLIGTLAQAGALPRALAGLVTTIPLVMFALASPLIGRLGAHRGLGKTLAVTATALVLGAGLRLLGNAWGLLLGTALSGLGIAGGNVLLPALIKQEFPTKTAAMTTLYTTAMGLVASFGTGTAGLLAHAVGPIGTMALLGSGSVLALVIWLCALPQLHGQPLAASVGTGAETVGHAPLAWGIALFFGLQSLLYYSLLTWLPTIWQHTGFDAVAAGELATCFQLFGLPLTLLTPSIAERKHGLAIIVVIASGGFALGLIGILVGPVIFWFQAAMAIIAGGASGAAFSVCIVFFQKKAATAAKTASLSGMAQSGGYLVAAIGPVSFSLLAQALTWAGVLWLCLALSLLMGACGWWIMRQPRLPA</sequence>
<comment type="subcellular location">
    <subcellularLocation>
        <location evidence="1">Cell membrane</location>
        <topology evidence="1">Multi-pass membrane protein</topology>
    </subcellularLocation>
</comment>
<feature type="transmembrane region" description="Helical" evidence="2">
    <location>
        <begin position="45"/>
        <end position="64"/>
    </location>
</feature>
<proteinExistence type="predicted"/>
<feature type="transmembrane region" description="Helical" evidence="2">
    <location>
        <begin position="296"/>
        <end position="320"/>
    </location>
</feature>
<keyword evidence="2" id="KW-1133">Transmembrane helix</keyword>
<accession>A0ABW4E6H9</accession>
<dbReference type="PANTHER" id="PTHR23523">
    <property type="match status" value="1"/>
</dbReference>
<feature type="transmembrane region" description="Helical" evidence="2">
    <location>
        <begin position="76"/>
        <end position="93"/>
    </location>
</feature>
<feature type="transmembrane region" description="Helical" evidence="2">
    <location>
        <begin position="161"/>
        <end position="185"/>
    </location>
</feature>
<keyword evidence="4" id="KW-1185">Reference proteome</keyword>
<feature type="transmembrane region" description="Helical" evidence="2">
    <location>
        <begin position="270"/>
        <end position="290"/>
    </location>
</feature>
<comment type="caution">
    <text evidence="3">The sequence shown here is derived from an EMBL/GenBank/DDBJ whole genome shotgun (WGS) entry which is preliminary data.</text>
</comment>
<dbReference type="PANTHER" id="PTHR23523:SF2">
    <property type="entry name" value="2-NITROIMIDAZOLE TRANSPORTER"/>
    <property type="match status" value="1"/>
</dbReference>
<feature type="transmembrane region" description="Helical" evidence="2">
    <location>
        <begin position="364"/>
        <end position="383"/>
    </location>
</feature>
<dbReference type="SUPFAM" id="SSF103473">
    <property type="entry name" value="MFS general substrate transporter"/>
    <property type="match status" value="1"/>
</dbReference>
<organism evidence="3 4">
    <name type="scientific">Lacticaseibacillus baoqingensis</name>
    <dbReference type="NCBI Taxonomy" id="2486013"/>
    <lineage>
        <taxon>Bacteria</taxon>
        <taxon>Bacillati</taxon>
        <taxon>Bacillota</taxon>
        <taxon>Bacilli</taxon>
        <taxon>Lactobacillales</taxon>
        <taxon>Lactobacillaceae</taxon>
        <taxon>Lacticaseibacillus</taxon>
    </lineage>
</organism>
<feature type="transmembrane region" description="Helical" evidence="2">
    <location>
        <begin position="340"/>
        <end position="358"/>
    </location>
</feature>
<gene>
    <name evidence="3" type="ORF">ACFQ5J_02145</name>
</gene>
<feature type="transmembrane region" description="Helical" evidence="2">
    <location>
        <begin position="206"/>
        <end position="227"/>
    </location>
</feature>
<dbReference type="Proteomes" id="UP001597252">
    <property type="component" value="Unassembled WGS sequence"/>
</dbReference>
<evidence type="ECO:0000256" key="2">
    <source>
        <dbReference type="SAM" id="Phobius"/>
    </source>
</evidence>
<name>A0ABW4E6H9_9LACO</name>
<keyword evidence="2" id="KW-0812">Transmembrane</keyword>
<reference evidence="4" key="1">
    <citation type="journal article" date="2019" name="Int. J. Syst. Evol. Microbiol.">
        <title>The Global Catalogue of Microorganisms (GCM) 10K type strain sequencing project: providing services to taxonomists for standard genome sequencing and annotation.</title>
        <authorList>
            <consortium name="The Broad Institute Genomics Platform"/>
            <consortium name="The Broad Institute Genome Sequencing Center for Infectious Disease"/>
            <person name="Wu L."/>
            <person name="Ma J."/>
        </authorList>
    </citation>
    <scope>NUCLEOTIDE SEQUENCE [LARGE SCALE GENOMIC DNA]</scope>
    <source>
        <strain evidence="4">CCM 8903</strain>
    </source>
</reference>
<evidence type="ECO:0000313" key="4">
    <source>
        <dbReference type="Proteomes" id="UP001597252"/>
    </source>
</evidence>
<dbReference type="RefSeq" id="WP_125749745.1">
    <property type="nucleotide sequence ID" value="NZ_JBHTON010000004.1"/>
</dbReference>
<evidence type="ECO:0000256" key="1">
    <source>
        <dbReference type="ARBA" id="ARBA00004651"/>
    </source>
</evidence>
<keyword evidence="2" id="KW-0472">Membrane</keyword>
<dbReference type="InterPro" id="IPR052524">
    <property type="entry name" value="MFS_Cyanate_Porter"/>
</dbReference>